<dbReference type="AlphaFoldDB" id="A0AAF0EQZ3"/>
<evidence type="ECO:0000313" key="17">
    <source>
        <dbReference type="EMBL" id="WFD35178.1"/>
    </source>
</evidence>
<sequence length="121" mass="14276">MFATVARESGASTAFSALHKQYVTNLYRRMLRNSLNWNVRRDLWRADAQRIRADFEHNRNVTNPRELAALLQRAEAHLENYAHPDPYKPPTYVEGTKWERNLPPRLFTDEEKAESLKDQHV</sequence>
<dbReference type="GO" id="GO:0006120">
    <property type="term" value="P:mitochondrial electron transport, NADH to ubiquinone"/>
    <property type="evidence" value="ECO:0007669"/>
    <property type="project" value="InterPro"/>
</dbReference>
<comment type="similarity">
    <text evidence="3">Belongs to the complex I LYR family.</text>
</comment>
<dbReference type="GO" id="GO:0005743">
    <property type="term" value="C:mitochondrial inner membrane"/>
    <property type="evidence" value="ECO:0007669"/>
    <property type="project" value="UniProtKB-SubCell"/>
</dbReference>
<protein>
    <recommendedName>
        <fullName evidence="5">NADH dehydrogenase [ubiquinone] 1 beta subcomplex subunit 9</fullName>
    </recommendedName>
    <alternativeName>
        <fullName evidence="14">Complex I-B22</fullName>
    </alternativeName>
    <alternativeName>
        <fullName evidence="15">NADH-ubiquinone oxidoreductase B22 subunit</fullName>
    </alternativeName>
</protein>
<evidence type="ECO:0000256" key="4">
    <source>
        <dbReference type="ARBA" id="ARBA00011790"/>
    </source>
</evidence>
<reference evidence="17" key="1">
    <citation type="submission" date="2023-03" db="EMBL/GenBank/DDBJ databases">
        <title>Mating type loci evolution in Malassezia.</title>
        <authorList>
            <person name="Coelho M.A."/>
        </authorList>
    </citation>
    <scope>NUCLEOTIDE SEQUENCE</scope>
    <source>
        <strain evidence="17">CBS 11721</strain>
    </source>
</reference>
<evidence type="ECO:0000256" key="12">
    <source>
        <dbReference type="ARBA" id="ARBA00023128"/>
    </source>
</evidence>
<dbReference type="CDD" id="cd20263">
    <property type="entry name" value="Complex1_LYR_NDUFB9_LYRM3"/>
    <property type="match status" value="1"/>
</dbReference>
<keyword evidence="6" id="KW-0813">Transport</keyword>
<organism evidence="17 18">
    <name type="scientific">Malassezia cuniculi</name>
    <dbReference type="NCBI Taxonomy" id="948313"/>
    <lineage>
        <taxon>Eukaryota</taxon>
        <taxon>Fungi</taxon>
        <taxon>Dikarya</taxon>
        <taxon>Basidiomycota</taxon>
        <taxon>Ustilaginomycotina</taxon>
        <taxon>Malasseziomycetes</taxon>
        <taxon>Malasseziales</taxon>
        <taxon>Malasseziaceae</taxon>
        <taxon>Malassezia</taxon>
    </lineage>
</organism>
<proteinExistence type="inferred from homology"/>
<dbReference type="Pfam" id="PF05347">
    <property type="entry name" value="Complex1_LYR"/>
    <property type="match status" value="1"/>
</dbReference>
<keyword evidence="9" id="KW-0999">Mitochondrion inner membrane</keyword>
<evidence type="ECO:0000256" key="1">
    <source>
        <dbReference type="ARBA" id="ARBA00002920"/>
    </source>
</evidence>
<dbReference type="InterPro" id="IPR008011">
    <property type="entry name" value="Complex1_LYR_dom"/>
</dbReference>
<evidence type="ECO:0000313" key="18">
    <source>
        <dbReference type="Proteomes" id="UP001219933"/>
    </source>
</evidence>
<evidence type="ECO:0000256" key="14">
    <source>
        <dbReference type="ARBA" id="ARBA00030192"/>
    </source>
</evidence>
<accession>A0AAF0EQZ3</accession>
<keyword evidence="18" id="KW-1185">Reference proteome</keyword>
<dbReference type="PANTHER" id="PTHR12868">
    <property type="entry name" value="NADH-UBIQUINONE OXIDOREDUCTASE B22 SUBUNIT"/>
    <property type="match status" value="1"/>
</dbReference>
<dbReference type="Proteomes" id="UP001219933">
    <property type="component" value="Chromosome 3"/>
</dbReference>
<evidence type="ECO:0000256" key="8">
    <source>
        <dbReference type="ARBA" id="ARBA00022660"/>
    </source>
</evidence>
<evidence type="ECO:0000256" key="5">
    <source>
        <dbReference type="ARBA" id="ARBA00018684"/>
    </source>
</evidence>
<dbReference type="InterPro" id="IPR033034">
    <property type="entry name" value="NDUFB9"/>
</dbReference>
<evidence type="ECO:0000256" key="2">
    <source>
        <dbReference type="ARBA" id="ARBA00004443"/>
    </source>
</evidence>
<evidence type="ECO:0000256" key="10">
    <source>
        <dbReference type="ARBA" id="ARBA00022982"/>
    </source>
</evidence>
<evidence type="ECO:0000256" key="6">
    <source>
        <dbReference type="ARBA" id="ARBA00022448"/>
    </source>
</evidence>
<keyword evidence="7" id="KW-0597">Phosphoprotein</keyword>
<keyword evidence="12" id="KW-0496">Mitochondrion</keyword>
<keyword evidence="10" id="KW-0249">Electron transport</keyword>
<dbReference type="InterPro" id="IPR045292">
    <property type="entry name" value="Complex1_LYR_NDUFB9_LYRM3"/>
</dbReference>
<comment type="subcellular location">
    <subcellularLocation>
        <location evidence="2">Mitochondrion inner membrane</location>
        <topology evidence="2">Peripheral membrane protein</topology>
        <orientation evidence="2">Matrix side</orientation>
    </subcellularLocation>
</comment>
<feature type="domain" description="Complex 1 LYR protein" evidence="16">
    <location>
        <begin position="23"/>
        <end position="79"/>
    </location>
</feature>
<evidence type="ECO:0000256" key="11">
    <source>
        <dbReference type="ARBA" id="ARBA00022990"/>
    </source>
</evidence>
<comment type="subunit">
    <text evidence="4">Mammalian complex I is composed of 45 different subunits.</text>
</comment>
<evidence type="ECO:0000256" key="13">
    <source>
        <dbReference type="ARBA" id="ARBA00023136"/>
    </source>
</evidence>
<evidence type="ECO:0000256" key="15">
    <source>
        <dbReference type="ARBA" id="ARBA00032528"/>
    </source>
</evidence>
<keyword evidence="11" id="KW-0007">Acetylation</keyword>
<evidence type="ECO:0000256" key="7">
    <source>
        <dbReference type="ARBA" id="ARBA00022553"/>
    </source>
</evidence>
<keyword evidence="8" id="KW-0679">Respiratory chain</keyword>
<evidence type="ECO:0000256" key="9">
    <source>
        <dbReference type="ARBA" id="ARBA00022792"/>
    </source>
</evidence>
<dbReference type="EMBL" id="CP119879">
    <property type="protein sequence ID" value="WFD35178.1"/>
    <property type="molecule type" value="Genomic_DNA"/>
</dbReference>
<evidence type="ECO:0000256" key="3">
    <source>
        <dbReference type="ARBA" id="ARBA00009508"/>
    </source>
</evidence>
<evidence type="ECO:0000259" key="16">
    <source>
        <dbReference type="Pfam" id="PF05347"/>
    </source>
</evidence>
<name>A0AAF0EQZ3_9BASI</name>
<keyword evidence="13" id="KW-0472">Membrane</keyword>
<dbReference type="PANTHER" id="PTHR12868:SF0">
    <property type="entry name" value="NADH DEHYDROGENASE [UBIQUINONE] 1 BETA SUBCOMPLEX SUBUNIT 9"/>
    <property type="match status" value="1"/>
</dbReference>
<comment type="function">
    <text evidence="1">Accessory subunit of the mitochondrial membrane respiratory chain NADH dehydrogenase (Complex I), that is believed to be not involved in catalysis. Complex I functions in the transfer of electrons from NADH to the respiratory chain. The immediate electron acceptor for the enzyme is believed to be ubiquinone.</text>
</comment>
<gene>
    <name evidence="17" type="ORF">MCUN1_002028</name>
</gene>